<feature type="transmembrane region" description="Helical" evidence="2">
    <location>
        <begin position="45"/>
        <end position="66"/>
    </location>
</feature>
<sequence length="274" mass="30418">MINAQKKATLTQSNMVRPLIFVTIGIYLVYIFASRLIELLVPNYGINSVIHIVLVASISFGIMAIAKKFNFHLNYSLGNLRGLVRVLPMIVIGMWYFFLNTLPQVINNTSDWLNMGIGKNMADVLYGISAGFWEETFLRGFLLAGLLLAFSTGKNSGIKAVIYSALIFGAMHITNLMNPGSSLLGVFQQMVYAAIFGVLFGVLYLHTHTLVYGIIIHSVYDFASFMSAPKGALAGDAVIQWNGFIVVFGSMLLVALFYLFAFRKYNQTLVEHIK</sequence>
<reference evidence="4 5" key="1">
    <citation type="journal article" date="2015" name="Genome Announc.">
        <title>Genome Sequence of Lactobacillus curieae CCTCC M 2011381T, a Novel Producer of Gamma-aminobutyric Acid.</title>
        <authorList>
            <person name="Wang Y."/>
            <person name="Wang Y."/>
            <person name="Lang C."/>
            <person name="Wei D."/>
            <person name="Xu P."/>
            <person name="Xie J."/>
        </authorList>
    </citation>
    <scope>NUCLEOTIDE SEQUENCE [LARGE SCALE GENOMIC DNA]</scope>
    <source>
        <strain evidence="4 5">CCTCC M 2011381</strain>
    </source>
</reference>
<evidence type="ECO:0000313" key="5">
    <source>
        <dbReference type="Proteomes" id="UP000030361"/>
    </source>
</evidence>
<organism evidence="4 5">
    <name type="scientific">Lentilactobacillus curieae</name>
    <dbReference type="NCBI Taxonomy" id="1138822"/>
    <lineage>
        <taxon>Bacteria</taxon>
        <taxon>Bacillati</taxon>
        <taxon>Bacillota</taxon>
        <taxon>Bacilli</taxon>
        <taxon>Lactobacillales</taxon>
        <taxon>Lactobacillaceae</taxon>
        <taxon>Lentilactobacillus</taxon>
    </lineage>
</organism>
<feature type="transmembrane region" description="Helical" evidence="2">
    <location>
        <begin position="241"/>
        <end position="261"/>
    </location>
</feature>
<keyword evidence="2" id="KW-0812">Transmembrane</keyword>
<dbReference type="InterPro" id="IPR003675">
    <property type="entry name" value="Rce1/LyrA-like_dom"/>
</dbReference>
<feature type="transmembrane region" description="Helical" evidence="2">
    <location>
        <begin position="160"/>
        <end position="177"/>
    </location>
</feature>
<keyword evidence="2" id="KW-1133">Transmembrane helix</keyword>
<dbReference type="OrthoDB" id="2289634at2"/>
<dbReference type="InterPro" id="IPR052710">
    <property type="entry name" value="CAAX_protease"/>
</dbReference>
<dbReference type="GO" id="GO:0004175">
    <property type="term" value="F:endopeptidase activity"/>
    <property type="evidence" value="ECO:0007669"/>
    <property type="project" value="UniProtKB-ARBA"/>
</dbReference>
<comment type="similarity">
    <text evidence="1">Belongs to the UPF0177 family.</text>
</comment>
<dbReference type="eggNOG" id="COG1266">
    <property type="taxonomic scope" value="Bacteria"/>
</dbReference>
<proteinExistence type="inferred from homology"/>
<evidence type="ECO:0000313" key="4">
    <source>
        <dbReference type="EMBL" id="AQW21057.1"/>
    </source>
</evidence>
<name>A0A1S6QHG5_9LACO</name>
<evidence type="ECO:0000256" key="1">
    <source>
        <dbReference type="ARBA" id="ARBA00009067"/>
    </source>
</evidence>
<protein>
    <submittedName>
        <fullName evidence="4">CAAX protease family protein</fullName>
    </submittedName>
</protein>
<evidence type="ECO:0000259" key="3">
    <source>
        <dbReference type="Pfam" id="PF02517"/>
    </source>
</evidence>
<feature type="transmembrane region" description="Helical" evidence="2">
    <location>
        <begin position="15"/>
        <end position="33"/>
    </location>
</feature>
<feature type="domain" description="CAAX prenyl protease 2/Lysostaphin resistance protein A-like" evidence="3">
    <location>
        <begin position="124"/>
        <end position="222"/>
    </location>
</feature>
<dbReference type="PANTHER" id="PTHR36435:SF1">
    <property type="entry name" value="CAAX AMINO TERMINAL PROTEASE FAMILY PROTEIN"/>
    <property type="match status" value="1"/>
</dbReference>
<feature type="transmembrane region" description="Helical" evidence="2">
    <location>
        <begin position="86"/>
        <end position="106"/>
    </location>
</feature>
<dbReference type="Pfam" id="PF02517">
    <property type="entry name" value="Rce1-like"/>
    <property type="match status" value="1"/>
</dbReference>
<dbReference type="Proteomes" id="UP000030361">
    <property type="component" value="Chromosome"/>
</dbReference>
<evidence type="ECO:0000256" key="2">
    <source>
        <dbReference type="SAM" id="Phobius"/>
    </source>
</evidence>
<dbReference type="GO" id="GO:0006508">
    <property type="term" value="P:proteolysis"/>
    <property type="evidence" value="ECO:0007669"/>
    <property type="project" value="UniProtKB-KW"/>
</dbReference>
<keyword evidence="2" id="KW-0472">Membrane</keyword>
<dbReference type="AlphaFoldDB" id="A0A1S6QHG5"/>
<dbReference type="PANTHER" id="PTHR36435">
    <property type="entry name" value="SLR1288 PROTEIN"/>
    <property type="match status" value="1"/>
</dbReference>
<keyword evidence="5" id="KW-1185">Reference proteome</keyword>
<dbReference type="GO" id="GO:0080120">
    <property type="term" value="P:CAAX-box protein maturation"/>
    <property type="evidence" value="ECO:0007669"/>
    <property type="project" value="UniProtKB-ARBA"/>
</dbReference>
<gene>
    <name evidence="4" type="ORF">PL11_003535</name>
</gene>
<keyword evidence="4" id="KW-0645">Protease</keyword>
<dbReference type="EMBL" id="CP018906">
    <property type="protein sequence ID" value="AQW21057.1"/>
    <property type="molecule type" value="Genomic_DNA"/>
</dbReference>
<feature type="transmembrane region" description="Helical" evidence="2">
    <location>
        <begin position="126"/>
        <end position="148"/>
    </location>
</feature>
<dbReference type="KEGG" id="lcu:PL11_003535"/>
<dbReference type="RefSeq" id="WP_035166414.1">
    <property type="nucleotide sequence ID" value="NZ_CP018906.1"/>
</dbReference>
<keyword evidence="4" id="KW-0378">Hydrolase</keyword>
<accession>A0A1S6QHG5</accession>